<comment type="caution">
    <text evidence="1">The sequence shown here is derived from an EMBL/GenBank/DDBJ whole genome shotgun (WGS) entry which is preliminary data.</text>
</comment>
<reference evidence="1 2" key="1">
    <citation type="submission" date="2013-09" db="EMBL/GenBank/DDBJ databases">
        <authorList>
            <person name="Zeng Z."/>
            <person name="Chen C."/>
        </authorList>
    </citation>
    <scope>NUCLEOTIDE SEQUENCE [LARGE SCALE GENOMIC DNA]</scope>
    <source>
        <strain evidence="1 2">WB 4.1-42</strain>
    </source>
</reference>
<dbReference type="Proteomes" id="UP000030111">
    <property type="component" value="Unassembled WGS sequence"/>
</dbReference>
<dbReference type="AlphaFoldDB" id="A0A0A2MT45"/>
<evidence type="ECO:0000313" key="2">
    <source>
        <dbReference type="Proteomes" id="UP000030111"/>
    </source>
</evidence>
<accession>A0A0A2MT45</accession>
<proteinExistence type="predicted"/>
<protein>
    <submittedName>
        <fullName evidence="1">Uncharacterized protein</fullName>
    </submittedName>
</protein>
<keyword evidence="2" id="KW-1185">Reference proteome</keyword>
<organism evidence="1 2">
    <name type="scientific">Flavobacterium subsaxonicum WB 4.1-42 = DSM 21790</name>
    <dbReference type="NCBI Taxonomy" id="1121898"/>
    <lineage>
        <taxon>Bacteria</taxon>
        <taxon>Pseudomonadati</taxon>
        <taxon>Bacteroidota</taxon>
        <taxon>Flavobacteriia</taxon>
        <taxon>Flavobacteriales</taxon>
        <taxon>Flavobacteriaceae</taxon>
        <taxon>Flavobacterium</taxon>
    </lineage>
</organism>
<gene>
    <name evidence="1" type="ORF">Q766_00525</name>
</gene>
<sequence>MGLNFILKKTISSSMLNIMALVTDRGRASFKIPYNNHAAALPASNKMVGIERSSADLVFIILTTCGKNDTDDNTAPTKPIISSISIRLFAFLVFINMFKSISYIF</sequence>
<name>A0A0A2MT45_9FLAO</name>
<dbReference type="EMBL" id="JRLY01000001">
    <property type="protein sequence ID" value="KGO94643.1"/>
    <property type="molecule type" value="Genomic_DNA"/>
</dbReference>
<evidence type="ECO:0000313" key="1">
    <source>
        <dbReference type="EMBL" id="KGO94643.1"/>
    </source>
</evidence>